<gene>
    <name evidence="2" type="ORF">AAF712_014087</name>
</gene>
<feature type="region of interest" description="Disordered" evidence="1">
    <location>
        <begin position="1"/>
        <end position="46"/>
    </location>
</feature>
<feature type="compositionally biased region" description="Basic and acidic residues" evidence="1">
    <location>
        <begin position="180"/>
        <end position="189"/>
    </location>
</feature>
<evidence type="ECO:0000313" key="3">
    <source>
        <dbReference type="Proteomes" id="UP001437256"/>
    </source>
</evidence>
<accession>A0ABR2ZEI9</accession>
<reference evidence="2 3" key="1">
    <citation type="submission" date="2024-05" db="EMBL/GenBank/DDBJ databases">
        <title>A draft genome resource for the thread blight pathogen Marasmius tenuissimus strain MS-2.</title>
        <authorList>
            <person name="Yulfo-Soto G.E."/>
            <person name="Baruah I.K."/>
            <person name="Amoako-Attah I."/>
            <person name="Bukari Y."/>
            <person name="Meinhardt L.W."/>
            <person name="Bailey B.A."/>
            <person name="Cohen S.P."/>
        </authorList>
    </citation>
    <scope>NUCLEOTIDE SEQUENCE [LARGE SCALE GENOMIC DNA]</scope>
    <source>
        <strain evidence="2 3">MS-2</strain>
    </source>
</reference>
<keyword evidence="3" id="KW-1185">Reference proteome</keyword>
<dbReference type="Proteomes" id="UP001437256">
    <property type="component" value="Unassembled WGS sequence"/>
</dbReference>
<evidence type="ECO:0000256" key="1">
    <source>
        <dbReference type="SAM" id="MobiDB-lite"/>
    </source>
</evidence>
<sequence length="311" mass="34419">MHPKGTRNKGKAKAMEATDIVQGGPSRQITRKHQQQQPISDSDDIQPAISPVIHLNPVLVQESQSEQGDVQDFAPHLQIPVLDEDSTLPEVVDFRRTLKGLPPVPPLVGLPKASMRVLFFLVLMIGMNDANHPFGIKLQSISPFDPNNIAYESTASHKYHFTDSDSDSQEGFALPALERDNDFNERGDGFGDNDQQDNDGFDNGDGGEQDNNDSNDNGQDEPGGSAIPGAQANLQQPRNQHEYPLQRKLSTLRRSWVLKLRHGIFNKFTDLISIPAPPRAQQQVMDNFSSPKPTTQEDQEDQENRVCTGPG</sequence>
<feature type="region of interest" description="Disordered" evidence="1">
    <location>
        <begin position="277"/>
        <end position="311"/>
    </location>
</feature>
<protein>
    <submittedName>
        <fullName evidence="2">Uncharacterized protein</fullName>
    </submittedName>
</protein>
<feature type="compositionally biased region" description="Polar residues" evidence="1">
    <location>
        <begin position="280"/>
        <end position="296"/>
    </location>
</feature>
<proteinExistence type="predicted"/>
<organism evidence="2 3">
    <name type="scientific">Marasmius tenuissimus</name>
    <dbReference type="NCBI Taxonomy" id="585030"/>
    <lineage>
        <taxon>Eukaryota</taxon>
        <taxon>Fungi</taxon>
        <taxon>Dikarya</taxon>
        <taxon>Basidiomycota</taxon>
        <taxon>Agaricomycotina</taxon>
        <taxon>Agaricomycetes</taxon>
        <taxon>Agaricomycetidae</taxon>
        <taxon>Agaricales</taxon>
        <taxon>Marasmiineae</taxon>
        <taxon>Marasmiaceae</taxon>
        <taxon>Marasmius</taxon>
    </lineage>
</organism>
<feature type="compositionally biased region" description="Acidic residues" evidence="1">
    <location>
        <begin position="194"/>
        <end position="213"/>
    </location>
</feature>
<name>A0ABR2ZEI9_9AGAR</name>
<comment type="caution">
    <text evidence="2">The sequence shown here is derived from an EMBL/GenBank/DDBJ whole genome shotgun (WGS) entry which is preliminary data.</text>
</comment>
<feature type="compositionally biased region" description="Basic residues" evidence="1">
    <location>
        <begin position="1"/>
        <end position="12"/>
    </location>
</feature>
<dbReference type="EMBL" id="JBBXMP010000244">
    <property type="protein sequence ID" value="KAL0059193.1"/>
    <property type="molecule type" value="Genomic_DNA"/>
</dbReference>
<evidence type="ECO:0000313" key="2">
    <source>
        <dbReference type="EMBL" id="KAL0059193.1"/>
    </source>
</evidence>
<feature type="region of interest" description="Disordered" evidence="1">
    <location>
        <begin position="180"/>
        <end position="239"/>
    </location>
</feature>